<evidence type="ECO:0000259" key="7">
    <source>
        <dbReference type="Pfam" id="PF02784"/>
    </source>
</evidence>
<dbReference type="GO" id="GO:0008836">
    <property type="term" value="F:diaminopimelate decarboxylase activity"/>
    <property type="evidence" value="ECO:0007669"/>
    <property type="project" value="InterPro"/>
</dbReference>
<evidence type="ECO:0000256" key="4">
    <source>
        <dbReference type="ARBA" id="ARBA00023154"/>
    </source>
</evidence>
<dbReference type="InterPro" id="IPR000183">
    <property type="entry name" value="Orn/DAP/Arg_de-COase"/>
</dbReference>
<dbReference type="SUPFAM" id="SSF51419">
    <property type="entry name" value="PLP-binding barrel"/>
    <property type="match status" value="1"/>
</dbReference>
<sequence>MRPDMSEVAVEQLKFLATDDVRTVAEEFGTPVFVYDEATVRASSKTMSTLPNAFGLTVRYSLKACPGQAIIRLFDREGFSFDASSVWEARRAVLAGVEPGRISMTAQEAVFDENLRDLIDQGLQFDAGSLHQLEEYGRAYPGGAVAIRINPGFGSGLVGRLNSGGPQSSFGIWHEQLPEVKQIVEQYGLRLVRLQSHIGSGHHWDILVDAVRTMLSFARDFQDVHTLDLGGGYRVSALQSDPVYDHTEWARVVADELKQFAEETGRRLHTEVEPGTYLTALAGSLVTKVIDKADTGAEGNSFLKINSGLTEIARPSYYGVQHPIVSVPATGGAERAADDREEFNVVGHCCIAGDVLTAKQEELAPVPLGRTEIGDYVVIERAGSYCSSMSMKNFNSYPEAAEVLRRTDGSFDLIRSRQSIEQVIVNERIPEGL</sequence>
<feature type="modified residue" description="N6-(pyridoxal phosphate)lysine" evidence="6">
    <location>
        <position position="63"/>
    </location>
</feature>
<dbReference type="InterPro" id="IPR022644">
    <property type="entry name" value="De-COase2_N"/>
</dbReference>
<evidence type="ECO:0000256" key="6">
    <source>
        <dbReference type="PIRSR" id="PIRSR600183-50"/>
    </source>
</evidence>
<dbReference type="InterPro" id="IPR009006">
    <property type="entry name" value="Ala_racemase/Decarboxylase_C"/>
</dbReference>
<reference evidence="8" key="1">
    <citation type="journal article" date="2002" name="J. Bacteriol.">
        <title>Identification and localization of the gene cluster encoding biosynthesis of the antitumor macrolactam leinamycin in Streptomyces atroolivaceus S-140.</title>
        <authorList>
            <person name="Cheng Y.Q."/>
            <person name="Tang G.L."/>
            <person name="Shen B."/>
        </authorList>
    </citation>
    <scope>NUCLEOTIDE SEQUENCE</scope>
</reference>
<dbReference type="PRINTS" id="PR01181">
    <property type="entry name" value="DAPDCRBXLASE"/>
</dbReference>
<keyword evidence="4" id="KW-0028">Amino-acid biosynthesis</keyword>
<evidence type="ECO:0000256" key="1">
    <source>
        <dbReference type="ARBA" id="ARBA00001933"/>
    </source>
</evidence>
<dbReference type="Pfam" id="PF02784">
    <property type="entry name" value="Orn_Arg_deC_N"/>
    <property type="match status" value="1"/>
</dbReference>
<evidence type="ECO:0000313" key="8">
    <source>
        <dbReference type="EMBL" id="AAN85498.1"/>
    </source>
</evidence>
<dbReference type="GO" id="GO:0009089">
    <property type="term" value="P:lysine biosynthetic process via diaminopimelate"/>
    <property type="evidence" value="ECO:0007669"/>
    <property type="project" value="InterPro"/>
</dbReference>
<dbReference type="Gene3D" id="3.20.20.10">
    <property type="entry name" value="Alanine racemase"/>
    <property type="match status" value="1"/>
</dbReference>
<dbReference type="InterPro" id="IPR002986">
    <property type="entry name" value="DAP_deCOOHase_LysA"/>
</dbReference>
<dbReference type="InterPro" id="IPR029066">
    <property type="entry name" value="PLP-binding_barrel"/>
</dbReference>
<keyword evidence="5" id="KW-0456">Lyase</keyword>
<reference evidence="8" key="4">
    <citation type="journal article" date="2004" name="Chem. Biol.">
        <title>Leinamycin biosynthesis revealing unprecedented architectural complexity for a hybrid polyketide synthase and nonribosomal peptide synthetase.</title>
        <authorList>
            <person name="Tang G.L."/>
            <person name="Cheng Y.Q."/>
            <person name="Shen B."/>
        </authorList>
    </citation>
    <scope>NUCLEOTIDE SEQUENCE</scope>
</reference>
<dbReference type="EMBL" id="AF484556">
    <property type="protein sequence ID" value="AAN85498.1"/>
    <property type="molecule type" value="Genomic_DNA"/>
</dbReference>
<dbReference type="PRINTS" id="PR01179">
    <property type="entry name" value="ODADCRBXLASE"/>
</dbReference>
<keyword evidence="3 6" id="KW-0663">Pyridoxal phosphate</keyword>
<protein>
    <submittedName>
        <fullName evidence="8">Diaminopimelase decarboxylase</fullName>
    </submittedName>
</protein>
<reference evidence="8" key="3">
    <citation type="journal article" date="2003" name="Proc. Natl. Acad. Sci. U.S.A.">
        <title>Type I polyketide synthase requiring a discrete acyltransferase for polyketide biosynthesis.</title>
        <authorList>
            <person name="Cheng Y.Q."/>
            <person name="Tang G.L."/>
            <person name="Shen B."/>
        </authorList>
    </citation>
    <scope>NUCLEOTIDE SEQUENCE</scope>
</reference>
<accession>Q8GGR7</accession>
<evidence type="ECO:0000256" key="5">
    <source>
        <dbReference type="ARBA" id="ARBA00023239"/>
    </source>
</evidence>
<keyword evidence="4" id="KW-0457">Lysine biosynthesis</keyword>
<organism evidence="8">
    <name type="scientific">Streptomyces atroolivaceus</name>
    <dbReference type="NCBI Taxonomy" id="66869"/>
    <lineage>
        <taxon>Bacteria</taxon>
        <taxon>Bacillati</taxon>
        <taxon>Actinomycetota</taxon>
        <taxon>Actinomycetes</taxon>
        <taxon>Kitasatosporales</taxon>
        <taxon>Streptomycetaceae</taxon>
        <taxon>Streptomyces</taxon>
    </lineage>
</organism>
<evidence type="ECO:0000256" key="3">
    <source>
        <dbReference type="ARBA" id="ARBA00022898"/>
    </source>
</evidence>
<dbReference type="PANTHER" id="PTHR43727">
    <property type="entry name" value="DIAMINOPIMELATE DECARBOXYLASE"/>
    <property type="match status" value="1"/>
</dbReference>
<dbReference type="SUPFAM" id="SSF50621">
    <property type="entry name" value="Alanine racemase C-terminal domain-like"/>
    <property type="match status" value="1"/>
</dbReference>
<dbReference type="PANTHER" id="PTHR43727:SF2">
    <property type="entry name" value="GROUP IV DECARBOXYLASE"/>
    <property type="match status" value="1"/>
</dbReference>
<reference evidence="8" key="2">
    <citation type="submission" date="2002-02" db="EMBL/GenBank/DDBJ databases">
        <authorList>
            <person name="Cheng Y.-Q."/>
            <person name="Tang G.-L."/>
            <person name="Shen B."/>
        </authorList>
    </citation>
    <scope>NUCLEOTIDE SEQUENCE</scope>
</reference>
<proteinExistence type="predicted"/>
<feature type="domain" description="Orn/DAP/Arg decarboxylase 2 N-terminal" evidence="7">
    <location>
        <begin position="50"/>
        <end position="280"/>
    </location>
</feature>
<name>Q8GGR7_STRAZ</name>
<comment type="cofactor">
    <cofactor evidence="1 6">
        <name>pyridoxal 5'-phosphate</name>
        <dbReference type="ChEBI" id="CHEBI:597326"/>
    </cofactor>
</comment>
<dbReference type="Gene3D" id="2.40.37.10">
    <property type="entry name" value="Lyase, Ornithine Decarboxylase, Chain A, domain 1"/>
    <property type="match status" value="1"/>
</dbReference>
<dbReference type="AlphaFoldDB" id="Q8GGR7"/>
<feature type="active site" description="Proton donor" evidence="6">
    <location>
        <position position="350"/>
    </location>
</feature>
<keyword evidence="2" id="KW-0210">Decarboxylase</keyword>
<evidence type="ECO:0000256" key="2">
    <source>
        <dbReference type="ARBA" id="ARBA00022793"/>
    </source>
</evidence>
<dbReference type="CDD" id="cd06828">
    <property type="entry name" value="PLPDE_III_DapDC"/>
    <property type="match status" value="1"/>
</dbReference>